<dbReference type="GeneID" id="31367935"/>
<dbReference type="Proteomes" id="UP000001396">
    <property type="component" value="Unassembled WGS sequence"/>
</dbReference>
<accession>D3BMP5</accession>
<organism evidence="1 2">
    <name type="scientific">Heterostelium pallidum (strain ATCC 26659 / Pp 5 / PN500)</name>
    <name type="common">Cellular slime mold</name>
    <name type="synonym">Polysphondylium pallidum</name>
    <dbReference type="NCBI Taxonomy" id="670386"/>
    <lineage>
        <taxon>Eukaryota</taxon>
        <taxon>Amoebozoa</taxon>
        <taxon>Evosea</taxon>
        <taxon>Eumycetozoa</taxon>
        <taxon>Dictyostelia</taxon>
        <taxon>Acytosteliales</taxon>
        <taxon>Acytosteliaceae</taxon>
        <taxon>Heterostelium</taxon>
    </lineage>
</organism>
<reference evidence="1 2" key="1">
    <citation type="journal article" date="2011" name="Genome Res.">
        <title>Phylogeny-wide analysis of social amoeba genomes highlights ancient origins for complex intercellular communication.</title>
        <authorList>
            <person name="Heidel A.J."/>
            <person name="Lawal H.M."/>
            <person name="Felder M."/>
            <person name="Schilde C."/>
            <person name="Helps N.R."/>
            <person name="Tunggal B."/>
            <person name="Rivero F."/>
            <person name="John U."/>
            <person name="Schleicher M."/>
            <person name="Eichinger L."/>
            <person name="Platzer M."/>
            <person name="Noegel A.A."/>
            <person name="Schaap P."/>
            <person name="Gloeckner G."/>
        </authorList>
    </citation>
    <scope>NUCLEOTIDE SEQUENCE [LARGE SCALE GENOMIC DNA]</scope>
    <source>
        <strain evidence="2">ATCC 26659 / Pp 5 / PN500</strain>
    </source>
</reference>
<protein>
    <submittedName>
        <fullName evidence="1">Uncharacterized protein</fullName>
    </submittedName>
</protein>
<keyword evidence="2" id="KW-1185">Reference proteome</keyword>
<gene>
    <name evidence="1" type="ORF">PPL_12468</name>
</gene>
<evidence type="ECO:0000313" key="1">
    <source>
        <dbReference type="EMBL" id="EFA77257.1"/>
    </source>
</evidence>
<evidence type="ECO:0000313" key="2">
    <source>
        <dbReference type="Proteomes" id="UP000001396"/>
    </source>
</evidence>
<name>D3BMP5_HETP5</name>
<dbReference type="EMBL" id="ADBJ01000043">
    <property type="protein sequence ID" value="EFA77257.1"/>
    <property type="molecule type" value="Genomic_DNA"/>
</dbReference>
<proteinExistence type="predicted"/>
<dbReference type="AlphaFoldDB" id="D3BMP5"/>
<sequence>MLTLTTQLRSATSYTDSLKNVRLCVERDEEILVLKKKRCDD</sequence>
<dbReference type="RefSeq" id="XP_020429386.1">
    <property type="nucleotide sequence ID" value="XM_020583199.1"/>
</dbReference>
<comment type="caution">
    <text evidence="1">The sequence shown here is derived from an EMBL/GenBank/DDBJ whole genome shotgun (WGS) entry which is preliminary data.</text>
</comment>
<dbReference type="InParanoid" id="D3BMP5"/>